<dbReference type="EnsemblPlants" id="Pp3c1_21910V3.1">
    <property type="protein sequence ID" value="PAC:32971567.CDS.1"/>
    <property type="gene ID" value="Pp3c1_21910"/>
</dbReference>
<evidence type="ECO:0000313" key="2">
    <source>
        <dbReference type="EnsemblPlants" id="PAC:32971567.CDS.1"/>
    </source>
</evidence>
<dbReference type="Gramene" id="Pp3c1_21910V3.2">
    <property type="protein sequence ID" value="PAC:32971568.CDS.1"/>
    <property type="gene ID" value="Pp3c1_21910"/>
</dbReference>
<reference evidence="2" key="3">
    <citation type="submission" date="2020-12" db="UniProtKB">
        <authorList>
            <consortium name="EnsemblPlants"/>
        </authorList>
    </citation>
    <scope>IDENTIFICATION</scope>
</reference>
<sequence length="69" mass="7823">MRVVVSPSYRWWTCVVLGCQGLSVSWHCLRRLCGKGGESEVSHWSMVQVVLPFDMIGHKHIVCLQVHSS</sequence>
<name>A0A2K1L935_PHYPA</name>
<dbReference type="EMBL" id="ABEU02000001">
    <property type="protein sequence ID" value="PNR62550.1"/>
    <property type="molecule type" value="Genomic_DNA"/>
</dbReference>
<proteinExistence type="predicted"/>
<evidence type="ECO:0000313" key="3">
    <source>
        <dbReference type="Proteomes" id="UP000006727"/>
    </source>
</evidence>
<dbReference type="EnsemblPlants" id="Pp3c1_21910V3.2">
    <property type="protein sequence ID" value="PAC:32971568.CDS.1"/>
    <property type="gene ID" value="Pp3c1_21910"/>
</dbReference>
<keyword evidence="3" id="KW-1185">Reference proteome</keyword>
<protein>
    <submittedName>
        <fullName evidence="1 2">Uncharacterized protein</fullName>
    </submittedName>
</protein>
<dbReference type="InParanoid" id="A0A2K1L935"/>
<organism evidence="1">
    <name type="scientific">Physcomitrium patens</name>
    <name type="common">Spreading-leaved earth moss</name>
    <name type="synonym">Physcomitrella patens</name>
    <dbReference type="NCBI Taxonomy" id="3218"/>
    <lineage>
        <taxon>Eukaryota</taxon>
        <taxon>Viridiplantae</taxon>
        <taxon>Streptophyta</taxon>
        <taxon>Embryophyta</taxon>
        <taxon>Bryophyta</taxon>
        <taxon>Bryophytina</taxon>
        <taxon>Bryopsida</taxon>
        <taxon>Funariidae</taxon>
        <taxon>Funariales</taxon>
        <taxon>Funariaceae</taxon>
        <taxon>Physcomitrium</taxon>
    </lineage>
</organism>
<reference evidence="1 3" key="2">
    <citation type="journal article" date="2018" name="Plant J.">
        <title>The Physcomitrella patens chromosome-scale assembly reveals moss genome structure and evolution.</title>
        <authorList>
            <person name="Lang D."/>
            <person name="Ullrich K.K."/>
            <person name="Murat F."/>
            <person name="Fuchs J."/>
            <person name="Jenkins J."/>
            <person name="Haas F.B."/>
            <person name="Piednoel M."/>
            <person name="Gundlach H."/>
            <person name="Van Bel M."/>
            <person name="Meyberg R."/>
            <person name="Vives C."/>
            <person name="Morata J."/>
            <person name="Symeonidi A."/>
            <person name="Hiss M."/>
            <person name="Muchero W."/>
            <person name="Kamisugi Y."/>
            <person name="Saleh O."/>
            <person name="Blanc G."/>
            <person name="Decker E.L."/>
            <person name="van Gessel N."/>
            <person name="Grimwood J."/>
            <person name="Hayes R.D."/>
            <person name="Graham S.W."/>
            <person name="Gunter L.E."/>
            <person name="McDaniel S.F."/>
            <person name="Hoernstein S.N.W."/>
            <person name="Larsson A."/>
            <person name="Li F.W."/>
            <person name="Perroud P.F."/>
            <person name="Phillips J."/>
            <person name="Ranjan P."/>
            <person name="Rokshar D.S."/>
            <person name="Rothfels C.J."/>
            <person name="Schneider L."/>
            <person name="Shu S."/>
            <person name="Stevenson D.W."/>
            <person name="Thummler F."/>
            <person name="Tillich M."/>
            <person name="Villarreal Aguilar J.C."/>
            <person name="Widiez T."/>
            <person name="Wong G.K."/>
            <person name="Wymore A."/>
            <person name="Zhang Y."/>
            <person name="Zimmer A.D."/>
            <person name="Quatrano R.S."/>
            <person name="Mayer K.F.X."/>
            <person name="Goodstein D."/>
            <person name="Casacuberta J.M."/>
            <person name="Vandepoele K."/>
            <person name="Reski R."/>
            <person name="Cuming A.C."/>
            <person name="Tuskan G.A."/>
            <person name="Maumus F."/>
            <person name="Salse J."/>
            <person name="Schmutz J."/>
            <person name="Rensing S.A."/>
        </authorList>
    </citation>
    <scope>NUCLEOTIDE SEQUENCE [LARGE SCALE GENOMIC DNA]</scope>
    <source>
        <strain evidence="2 3">cv. Gransden 2004</strain>
    </source>
</reference>
<accession>A0A2K1L935</accession>
<evidence type="ECO:0000313" key="1">
    <source>
        <dbReference type="EMBL" id="PNR62550.1"/>
    </source>
</evidence>
<dbReference type="Proteomes" id="UP000006727">
    <property type="component" value="Chromosome 1"/>
</dbReference>
<gene>
    <name evidence="1" type="ORF">PHYPA_000974</name>
</gene>
<dbReference type="AlphaFoldDB" id="A0A2K1L935"/>
<dbReference type="Gramene" id="Pp3c1_21910V3.1">
    <property type="protein sequence ID" value="PAC:32971567.CDS.1"/>
    <property type="gene ID" value="Pp3c1_21910"/>
</dbReference>
<reference evidence="1 3" key="1">
    <citation type="journal article" date="2008" name="Science">
        <title>The Physcomitrella genome reveals evolutionary insights into the conquest of land by plants.</title>
        <authorList>
            <person name="Rensing S."/>
            <person name="Lang D."/>
            <person name="Zimmer A."/>
            <person name="Terry A."/>
            <person name="Salamov A."/>
            <person name="Shapiro H."/>
            <person name="Nishiyama T."/>
            <person name="Perroud P.-F."/>
            <person name="Lindquist E."/>
            <person name="Kamisugi Y."/>
            <person name="Tanahashi T."/>
            <person name="Sakakibara K."/>
            <person name="Fujita T."/>
            <person name="Oishi K."/>
            <person name="Shin-I T."/>
            <person name="Kuroki Y."/>
            <person name="Toyoda A."/>
            <person name="Suzuki Y."/>
            <person name="Hashimoto A."/>
            <person name="Yamaguchi K."/>
            <person name="Sugano A."/>
            <person name="Kohara Y."/>
            <person name="Fujiyama A."/>
            <person name="Anterola A."/>
            <person name="Aoki S."/>
            <person name="Ashton N."/>
            <person name="Barbazuk W.B."/>
            <person name="Barker E."/>
            <person name="Bennetzen J."/>
            <person name="Bezanilla M."/>
            <person name="Blankenship R."/>
            <person name="Cho S.H."/>
            <person name="Dutcher S."/>
            <person name="Estelle M."/>
            <person name="Fawcett J.A."/>
            <person name="Gundlach H."/>
            <person name="Hanada K."/>
            <person name="Heyl A."/>
            <person name="Hicks K.A."/>
            <person name="Hugh J."/>
            <person name="Lohr M."/>
            <person name="Mayer K."/>
            <person name="Melkozernov A."/>
            <person name="Murata T."/>
            <person name="Nelson D."/>
            <person name="Pils B."/>
            <person name="Prigge M."/>
            <person name="Reiss B."/>
            <person name="Renner T."/>
            <person name="Rombauts S."/>
            <person name="Rushton P."/>
            <person name="Sanderfoot A."/>
            <person name="Schween G."/>
            <person name="Shiu S.-H."/>
            <person name="Stueber K."/>
            <person name="Theodoulou F.L."/>
            <person name="Tu H."/>
            <person name="Van de Peer Y."/>
            <person name="Verrier P.J."/>
            <person name="Waters E."/>
            <person name="Wood A."/>
            <person name="Yang L."/>
            <person name="Cove D."/>
            <person name="Cuming A."/>
            <person name="Hasebe M."/>
            <person name="Lucas S."/>
            <person name="Mishler D.B."/>
            <person name="Reski R."/>
            <person name="Grigoriev I."/>
            <person name="Quatrano R.S."/>
            <person name="Boore J.L."/>
        </authorList>
    </citation>
    <scope>NUCLEOTIDE SEQUENCE [LARGE SCALE GENOMIC DNA]</scope>
    <source>
        <strain evidence="2 3">cv. Gransden 2004</strain>
    </source>
</reference>